<reference evidence="1 2" key="1">
    <citation type="journal article" date="2013" name="Genome Biol. Evol.">
        <title>Complete genomes of two dipteran-associated spiroplasmas provided insights into the origin, dynamics, and impacts of viral invasion in spiroplasma.</title>
        <authorList>
            <person name="Ku C."/>
            <person name="Lo W.S."/>
            <person name="Chen L.L."/>
            <person name="Kuo C.H."/>
        </authorList>
    </citation>
    <scope>NUCLEOTIDE SEQUENCE [LARGE SCALE GENOMIC DNA]</scope>
    <source>
        <strain evidence="1">EA-1</strain>
    </source>
</reference>
<sequence length="41" mass="4824">MSGKNSIQIICNQIENFAFEDLFIILTKIEEVVKERTVMYD</sequence>
<dbReference type="STRING" id="1276229.SSYRP_v1c06400"/>
<dbReference type="PATRIC" id="fig|1276229.3.peg.635"/>
<gene>
    <name evidence="1" type="ORF">SSYRP_v1c06400</name>
</gene>
<name>R4UJC4_9MOLU</name>
<keyword evidence="2" id="KW-1185">Reference proteome</keyword>
<organism evidence="1 2">
    <name type="scientific">Spiroplasma syrphidicola EA-1</name>
    <dbReference type="NCBI Taxonomy" id="1276229"/>
    <lineage>
        <taxon>Bacteria</taxon>
        <taxon>Bacillati</taxon>
        <taxon>Mycoplasmatota</taxon>
        <taxon>Mollicutes</taxon>
        <taxon>Entomoplasmatales</taxon>
        <taxon>Spiroplasmataceae</taxon>
        <taxon>Spiroplasma</taxon>
    </lineage>
</organism>
<dbReference type="RefSeq" id="WP_016340876.1">
    <property type="nucleotide sequence ID" value="NC_021284.1"/>
</dbReference>
<proteinExistence type="predicted"/>
<dbReference type="Proteomes" id="UP000013963">
    <property type="component" value="Chromosome"/>
</dbReference>
<evidence type="ECO:0000313" key="2">
    <source>
        <dbReference type="Proteomes" id="UP000013963"/>
    </source>
</evidence>
<dbReference type="HOGENOM" id="CLU_3296726_0_0_14"/>
<evidence type="ECO:0000313" key="1">
    <source>
        <dbReference type="EMBL" id="AGM26230.1"/>
    </source>
</evidence>
<dbReference type="EMBL" id="CP005078">
    <property type="protein sequence ID" value="AGM26230.1"/>
    <property type="molecule type" value="Genomic_DNA"/>
</dbReference>
<dbReference type="AlphaFoldDB" id="R4UJC4"/>
<accession>R4UJC4</accession>
<dbReference type="KEGG" id="ssyr:SSYRP_v1c06400"/>
<protein>
    <submittedName>
        <fullName evidence="1">Uncharacterized protein</fullName>
    </submittedName>
</protein>